<dbReference type="PANTHER" id="PTHR46579:SF1">
    <property type="entry name" value="F5_8 TYPE C DOMAIN-CONTAINING PROTEIN"/>
    <property type="match status" value="1"/>
</dbReference>
<dbReference type="Pfam" id="PF05699">
    <property type="entry name" value="Dimer_Tnp_hAT"/>
    <property type="match status" value="1"/>
</dbReference>
<dbReference type="PANTHER" id="PTHR46579">
    <property type="entry name" value="F5/8 TYPE C DOMAIN-CONTAINING PROTEIN-RELATED"/>
    <property type="match status" value="1"/>
</dbReference>
<accession>A0AAE1LWH2</accession>
<feature type="region of interest" description="Disordered" evidence="1">
    <location>
        <begin position="62"/>
        <end position="126"/>
    </location>
</feature>
<feature type="region of interest" description="Disordered" evidence="1">
    <location>
        <begin position="1"/>
        <end position="47"/>
    </location>
</feature>
<evidence type="ECO:0000256" key="1">
    <source>
        <dbReference type="SAM" id="MobiDB-lite"/>
    </source>
</evidence>
<keyword evidence="4" id="KW-1185">Reference proteome</keyword>
<name>A0AAE1LWH2_9NEOP</name>
<feature type="compositionally biased region" description="Acidic residues" evidence="1">
    <location>
        <begin position="1"/>
        <end position="10"/>
    </location>
</feature>
<feature type="compositionally biased region" description="Polar residues" evidence="1">
    <location>
        <begin position="11"/>
        <end position="23"/>
    </location>
</feature>
<protein>
    <submittedName>
        <fullName evidence="3">Transposable element Hobo transposase</fullName>
    </submittedName>
</protein>
<dbReference type="Proteomes" id="UP001219518">
    <property type="component" value="Unassembled WGS sequence"/>
</dbReference>
<feature type="compositionally biased region" description="Basic and acidic residues" evidence="1">
    <location>
        <begin position="439"/>
        <end position="454"/>
    </location>
</feature>
<organism evidence="3 4">
    <name type="scientific">Frankliniella fusca</name>
    <dbReference type="NCBI Taxonomy" id="407009"/>
    <lineage>
        <taxon>Eukaryota</taxon>
        <taxon>Metazoa</taxon>
        <taxon>Ecdysozoa</taxon>
        <taxon>Arthropoda</taxon>
        <taxon>Hexapoda</taxon>
        <taxon>Insecta</taxon>
        <taxon>Pterygota</taxon>
        <taxon>Neoptera</taxon>
        <taxon>Paraneoptera</taxon>
        <taxon>Thysanoptera</taxon>
        <taxon>Terebrantia</taxon>
        <taxon>Thripoidea</taxon>
        <taxon>Thripidae</taxon>
        <taxon>Frankliniella</taxon>
    </lineage>
</organism>
<evidence type="ECO:0000259" key="2">
    <source>
        <dbReference type="Pfam" id="PF05699"/>
    </source>
</evidence>
<dbReference type="GO" id="GO:0046983">
    <property type="term" value="F:protein dimerization activity"/>
    <property type="evidence" value="ECO:0007669"/>
    <property type="project" value="InterPro"/>
</dbReference>
<reference evidence="3" key="1">
    <citation type="submission" date="2021-07" db="EMBL/GenBank/DDBJ databases">
        <authorList>
            <person name="Catto M.A."/>
            <person name="Jacobson A."/>
            <person name="Kennedy G."/>
            <person name="Labadie P."/>
            <person name="Hunt B.G."/>
            <person name="Srinivasan R."/>
        </authorList>
    </citation>
    <scope>NUCLEOTIDE SEQUENCE</scope>
    <source>
        <strain evidence="3">PL_HMW_Pooled</strain>
        <tissue evidence="3">Head</tissue>
    </source>
</reference>
<sequence length="1160" mass="131329">MSESSLDDVSDTSPNSSPLASTEESSDECTSNPPPSPPVASSSKRRKYDLYEPVVPLLETYWPPAANNNDVDHNLTETSSEESSSSEDEDNSEHEFSDGEQASDISSVYASDGSGNASDSGDDESCQEAIKVHDGTELTVDEGVLTIMDMFIKYKMEKVQMKGILMSVLKFLPKINNMPKTKHNLFKFIENLCPLSKEKVYFYCSVCHYYIGEQLALCHLCGNDPNKFYQLSLAEQLKNYFENHGLADVIDNYRASRQKEADGNSYSDICDGCEFKKVCADGYSLTLLGHTDGLSISDSSSACLWPCEFVFAEVPPHLRFKFILISGIWVDDCKPNMNTFLKPTVEELNVLSAQGVKWIHPQTEAEQVTRVKAPVMCADAPARAGIQNILAHGGKHCCNICEQKMKKLPREEVLPGVKKKARRRVYTYEERDLRLRSSDRMELQGRETRRKQAERGGPLTAVKGVRGSSVVSDIPGCDRSTVVYPEYMHLILCLIKQFMTIWFEKDGPWTLKNKRDDINAFLLELKVPDFLTRIPRSTKCYTSWKANELRSFVLYFSAVILSSCMKPEYYQHWILLVMSLYLLLQDKISEVDLAKSEIMLRMFCRDFSRLYKPDFYTYYVHNLIHLALTVRRNGPLWSNSAFQFENFNGNLSKCIHGTKNQGQELVNNVKIALGVEILRGRATRPVSLKEQSIEFRNRFDIVFSETELSLFAFQGSKPDVYYRAVIGKDVYTCLLYTRQKKRNNFTISYKNSDDGEMFGEIKYFCEFKGQQNKMAMVKKLAINHLKSITHNESGVVLKHLIPVKETCSCELIAINQIQRKLIRVQDFTRDVTDNAQDLLNILKLLDKTGSVAGADLSKLRDGLKVVDGDSELLSSLKGLPAPELQLCSLLEQIKTCKDVVKFLKTASYSTQLPHMVKQECETRWNSLFTMLDSLMKVFEQVRTLLTAHGEESRLSGIVVSDMEWLVQFLSTFKVQTDKLQGENYPTLPFAVLATRKLQDHCLPVLTDTPLQAILRARVYATVRQLLAAEAEEQNVDGDLSPEGPPKRACVDAGYEEWTAPPDSLTLRMDEVDQYLMAGSPVQSEKLLEYWKAQFDAPSGLRKLAKLAQRTLGKPATSAPSERVFSAAGFLIQERRTRLAADMVDKTIFLHAYLVQKEKKL</sequence>
<dbReference type="EMBL" id="JAHWGI010001439">
    <property type="protein sequence ID" value="KAK3932734.1"/>
    <property type="molecule type" value="Genomic_DNA"/>
</dbReference>
<proteinExistence type="predicted"/>
<evidence type="ECO:0000313" key="3">
    <source>
        <dbReference type="EMBL" id="KAK3932734.1"/>
    </source>
</evidence>
<evidence type="ECO:0000313" key="4">
    <source>
        <dbReference type="Proteomes" id="UP001219518"/>
    </source>
</evidence>
<dbReference type="InterPro" id="IPR008906">
    <property type="entry name" value="HATC_C_dom"/>
</dbReference>
<dbReference type="SUPFAM" id="SSF53098">
    <property type="entry name" value="Ribonuclease H-like"/>
    <property type="match status" value="1"/>
</dbReference>
<dbReference type="AlphaFoldDB" id="A0AAE1LWH2"/>
<feature type="domain" description="HAT C-terminal dimerisation" evidence="2">
    <location>
        <begin position="1070"/>
        <end position="1151"/>
    </location>
</feature>
<feature type="region of interest" description="Disordered" evidence="1">
    <location>
        <begin position="439"/>
        <end position="459"/>
    </location>
</feature>
<feature type="compositionally biased region" description="Low complexity" evidence="1">
    <location>
        <begin position="110"/>
        <end position="119"/>
    </location>
</feature>
<comment type="caution">
    <text evidence="3">The sequence shown here is derived from an EMBL/GenBank/DDBJ whole genome shotgun (WGS) entry which is preliminary data.</text>
</comment>
<gene>
    <name evidence="3" type="ORF">KUF71_002705</name>
</gene>
<reference evidence="3" key="2">
    <citation type="journal article" date="2023" name="BMC Genomics">
        <title>Pest status, molecular evolution, and epigenetic factors derived from the genome assembly of Frankliniella fusca, a thysanopteran phytovirus vector.</title>
        <authorList>
            <person name="Catto M.A."/>
            <person name="Labadie P.E."/>
            <person name="Jacobson A.L."/>
            <person name="Kennedy G.G."/>
            <person name="Srinivasan R."/>
            <person name="Hunt B.G."/>
        </authorList>
    </citation>
    <scope>NUCLEOTIDE SEQUENCE</scope>
    <source>
        <strain evidence="3">PL_HMW_Pooled</strain>
    </source>
</reference>
<dbReference type="InterPro" id="IPR012337">
    <property type="entry name" value="RNaseH-like_sf"/>
</dbReference>